<dbReference type="EMBL" id="JAIVGD010000001">
    <property type="protein sequence ID" value="KAH0780901.1"/>
    <property type="molecule type" value="Genomic_DNA"/>
</dbReference>
<comment type="caution">
    <text evidence="1">The sequence shown here is derived from an EMBL/GenBank/DDBJ whole genome shotgun (WGS) entry which is preliminary data.</text>
</comment>
<dbReference type="Pfam" id="PF08132">
    <property type="entry name" value="AdoMetDC_leader"/>
    <property type="match status" value="1"/>
</dbReference>
<sequence length="49" mass="5269">MESKGGKKSSSKSSLYEAPLGYSIEDVRPNGGIKKFRSAAYSNCARKPS</sequence>
<gene>
    <name evidence="1" type="ORF">KY290_000499</name>
</gene>
<accession>A0ABQ7WKY5</accession>
<protein>
    <recommendedName>
        <fullName evidence="3">S-adenosyl-l-methionine decarboxylase leader peptide</fullName>
    </recommendedName>
</protein>
<dbReference type="Proteomes" id="UP000826656">
    <property type="component" value="Unassembled WGS sequence"/>
</dbReference>
<proteinExistence type="predicted"/>
<reference evidence="1 2" key="1">
    <citation type="journal article" date="2021" name="bioRxiv">
        <title>Chromosome-scale and haplotype-resolved genome assembly of a tetraploid potato cultivar.</title>
        <authorList>
            <person name="Sun H."/>
            <person name="Jiao W.-B."/>
            <person name="Krause K."/>
            <person name="Campoy J.A."/>
            <person name="Goel M."/>
            <person name="Folz-Donahue K."/>
            <person name="Kukat C."/>
            <person name="Huettel B."/>
            <person name="Schneeberger K."/>
        </authorList>
    </citation>
    <scope>NUCLEOTIDE SEQUENCE [LARGE SCALE GENOMIC DNA]</scope>
    <source>
        <strain evidence="1">SolTubOtavaFocal</strain>
        <tissue evidence="1">Leaves</tissue>
    </source>
</reference>
<dbReference type="PANTHER" id="PTHR35727:SF9">
    <property type="entry name" value="S-ADENOSYL-L-METHIONINE DECARBOXYLASE LEADER PEPTIDE"/>
    <property type="match status" value="1"/>
</dbReference>
<name>A0ABQ7WKY5_SOLTU</name>
<dbReference type="InterPro" id="IPR012511">
    <property type="entry name" value="AdoMetDC_leader"/>
</dbReference>
<evidence type="ECO:0000313" key="2">
    <source>
        <dbReference type="Proteomes" id="UP000826656"/>
    </source>
</evidence>
<organism evidence="1 2">
    <name type="scientific">Solanum tuberosum</name>
    <name type="common">Potato</name>
    <dbReference type="NCBI Taxonomy" id="4113"/>
    <lineage>
        <taxon>Eukaryota</taxon>
        <taxon>Viridiplantae</taxon>
        <taxon>Streptophyta</taxon>
        <taxon>Embryophyta</taxon>
        <taxon>Tracheophyta</taxon>
        <taxon>Spermatophyta</taxon>
        <taxon>Magnoliopsida</taxon>
        <taxon>eudicotyledons</taxon>
        <taxon>Gunneridae</taxon>
        <taxon>Pentapetalae</taxon>
        <taxon>asterids</taxon>
        <taxon>lamiids</taxon>
        <taxon>Solanales</taxon>
        <taxon>Solanaceae</taxon>
        <taxon>Solanoideae</taxon>
        <taxon>Solaneae</taxon>
        <taxon>Solanum</taxon>
    </lineage>
</organism>
<dbReference type="PANTHER" id="PTHR35727">
    <property type="entry name" value="BNAA05G33520D PROTEIN"/>
    <property type="match status" value="1"/>
</dbReference>
<evidence type="ECO:0000313" key="1">
    <source>
        <dbReference type="EMBL" id="KAH0780901.1"/>
    </source>
</evidence>
<keyword evidence="2" id="KW-1185">Reference proteome</keyword>
<evidence type="ECO:0008006" key="3">
    <source>
        <dbReference type="Google" id="ProtNLM"/>
    </source>
</evidence>